<evidence type="ECO:0000313" key="2">
    <source>
        <dbReference type="EMBL" id="NDL63633.1"/>
    </source>
</evidence>
<accession>A0A845SF52</accession>
<dbReference type="AlphaFoldDB" id="A0A845SF52"/>
<sequence>MPKLPPSLEEIYAGGNLLAKLPAPPPGLRRANIDDNRFPRRPRRWQAFIDNGRRPDNSPPNITPRSFNLNAKPLVINQPDPPALERVDLCRSGSPAAGERRPRFVMPDNLAYRENG</sequence>
<protein>
    <submittedName>
        <fullName evidence="2">Uncharacterized protein</fullName>
    </submittedName>
</protein>
<feature type="region of interest" description="Disordered" evidence="1">
    <location>
        <begin position="93"/>
        <end position="116"/>
    </location>
</feature>
<dbReference type="EMBL" id="WUBS01000008">
    <property type="protein sequence ID" value="NDL63633.1"/>
    <property type="molecule type" value="Genomic_DNA"/>
</dbReference>
<reference evidence="2 3" key="2">
    <citation type="submission" date="2020-02" db="EMBL/GenBank/DDBJ databases">
        <title>The new genus of Enterobacteriales.</title>
        <authorList>
            <person name="Kim I.S."/>
        </authorList>
    </citation>
    <scope>NUCLEOTIDE SEQUENCE [LARGE SCALE GENOMIC DNA]</scope>
    <source>
        <strain evidence="2 3">SAP-6</strain>
    </source>
</reference>
<organism evidence="2 3">
    <name type="scientific">Acerihabitans arboris</name>
    <dbReference type="NCBI Taxonomy" id="2691583"/>
    <lineage>
        <taxon>Bacteria</taxon>
        <taxon>Pseudomonadati</taxon>
        <taxon>Pseudomonadota</taxon>
        <taxon>Gammaproteobacteria</taxon>
        <taxon>Enterobacterales</taxon>
        <taxon>Pectobacteriaceae</taxon>
        <taxon>Acerihabitans</taxon>
    </lineage>
</organism>
<evidence type="ECO:0000313" key="3">
    <source>
        <dbReference type="Proteomes" id="UP000461443"/>
    </source>
</evidence>
<name>A0A845SF52_9GAMM</name>
<dbReference type="Proteomes" id="UP000461443">
    <property type="component" value="Unassembled WGS sequence"/>
</dbReference>
<comment type="caution">
    <text evidence="2">The sequence shown here is derived from an EMBL/GenBank/DDBJ whole genome shotgun (WGS) entry which is preliminary data.</text>
</comment>
<evidence type="ECO:0000256" key="1">
    <source>
        <dbReference type="SAM" id="MobiDB-lite"/>
    </source>
</evidence>
<keyword evidence="3" id="KW-1185">Reference proteome</keyword>
<proteinExistence type="predicted"/>
<gene>
    <name evidence="2" type="ORF">GRH90_12855</name>
</gene>
<reference evidence="2 3" key="1">
    <citation type="submission" date="2019-12" db="EMBL/GenBank/DDBJ databases">
        <authorList>
            <person name="Lee S.D."/>
        </authorList>
    </citation>
    <scope>NUCLEOTIDE SEQUENCE [LARGE SCALE GENOMIC DNA]</scope>
    <source>
        <strain evidence="2 3">SAP-6</strain>
    </source>
</reference>